<dbReference type="InterPro" id="IPR011836">
    <property type="entry name" value="YhdP"/>
</dbReference>
<name>A0A157RHS3_9BORD</name>
<dbReference type="Pfam" id="PF13116">
    <property type="entry name" value="YhdP"/>
    <property type="match status" value="2"/>
</dbReference>
<protein>
    <submittedName>
        <fullName evidence="4">Uncharacterized protein involved in outer membrane biogenesis</fullName>
    </submittedName>
</protein>
<evidence type="ECO:0000313" key="5">
    <source>
        <dbReference type="Proteomes" id="UP000077037"/>
    </source>
</evidence>
<feature type="domain" description="YhdP central" evidence="3">
    <location>
        <begin position="21"/>
        <end position="321"/>
    </location>
</feature>
<dbReference type="NCBIfam" id="TIGR02099">
    <property type="entry name" value="YhdP family protein"/>
    <property type="match status" value="1"/>
</dbReference>
<reference evidence="4 5" key="1">
    <citation type="submission" date="2016-03" db="EMBL/GenBank/DDBJ databases">
        <authorList>
            <consortium name="Pathogen Informatics"/>
        </authorList>
    </citation>
    <scope>NUCLEOTIDE SEQUENCE [LARGE SCALE GENOMIC DNA]</scope>
    <source>
        <strain evidence="4 5">NCTC13364</strain>
    </source>
</reference>
<organism evidence="4 5">
    <name type="scientific">Bordetella ansorpii</name>
    <dbReference type="NCBI Taxonomy" id="288768"/>
    <lineage>
        <taxon>Bacteria</taxon>
        <taxon>Pseudomonadati</taxon>
        <taxon>Pseudomonadota</taxon>
        <taxon>Betaproteobacteria</taxon>
        <taxon>Burkholderiales</taxon>
        <taxon>Alcaligenaceae</taxon>
        <taxon>Bordetella</taxon>
    </lineage>
</organism>
<keyword evidence="2" id="KW-1133">Transmembrane helix</keyword>
<dbReference type="AlphaFoldDB" id="A0A157RHS3"/>
<keyword evidence="2" id="KW-0812">Transmembrane</keyword>
<evidence type="ECO:0000256" key="2">
    <source>
        <dbReference type="SAM" id="Phobius"/>
    </source>
</evidence>
<feature type="domain" description="YhdP central" evidence="3">
    <location>
        <begin position="325"/>
        <end position="1230"/>
    </location>
</feature>
<evidence type="ECO:0000313" key="4">
    <source>
        <dbReference type="EMBL" id="SAI57523.1"/>
    </source>
</evidence>
<feature type="compositionally biased region" description="Low complexity" evidence="1">
    <location>
        <begin position="1232"/>
        <end position="1244"/>
    </location>
</feature>
<feature type="transmembrane region" description="Helical" evidence="2">
    <location>
        <begin position="26"/>
        <end position="49"/>
    </location>
</feature>
<dbReference type="RefSeq" id="WP_082887464.1">
    <property type="nucleotide sequence ID" value="NZ_FKBS01000029.1"/>
</dbReference>
<dbReference type="PANTHER" id="PTHR38690">
    <property type="entry name" value="PROTEASE-RELATED"/>
    <property type="match status" value="1"/>
</dbReference>
<evidence type="ECO:0000259" key="3">
    <source>
        <dbReference type="Pfam" id="PF13116"/>
    </source>
</evidence>
<accession>A0A157RHS3</accession>
<keyword evidence="2" id="KW-0472">Membrane</keyword>
<dbReference type="Proteomes" id="UP000077037">
    <property type="component" value="Unassembled WGS sequence"/>
</dbReference>
<dbReference type="EMBL" id="FKBS01000029">
    <property type="protein sequence ID" value="SAI57523.1"/>
    <property type="molecule type" value="Genomic_DNA"/>
</dbReference>
<dbReference type="InterPro" id="IPR025263">
    <property type="entry name" value="YhdP_central"/>
</dbReference>
<proteinExistence type="predicted"/>
<feature type="region of interest" description="Disordered" evidence="1">
    <location>
        <begin position="942"/>
        <end position="962"/>
    </location>
</feature>
<dbReference type="PANTHER" id="PTHR38690:SF1">
    <property type="entry name" value="PROTEASE"/>
    <property type="match status" value="1"/>
</dbReference>
<evidence type="ECO:0000256" key="1">
    <source>
        <dbReference type="SAM" id="MobiDB-lite"/>
    </source>
</evidence>
<gene>
    <name evidence="4" type="ORF">SAMEA1982600_04943</name>
</gene>
<feature type="region of interest" description="Disordered" evidence="1">
    <location>
        <begin position="841"/>
        <end position="864"/>
    </location>
</feature>
<feature type="region of interest" description="Disordered" evidence="1">
    <location>
        <begin position="1224"/>
        <end position="1266"/>
    </location>
</feature>
<sequence>MYEGTIPQPACSCRRSVPVSFKVLRCLLWGVLAIFVLAAVAFLGLRYWVLPRVDQWRPQIERYASDALGARVRIDHIAADWSGLNPRLRLSSVRVYEDRQAGPALELPSVSAVVAWRSLPRLTPRLLNLRVDGADLTVRRDPAGKIWVAGQSFDPNESTDGPSPVMRWLLAQRQVVLYHAKVRWRDEQRQAPELVLSNLDILLRNGALSHRFGIHAQTPGGLARGVSLRGEFNRNLFLRDANPLHWDGQLYLQVDDAQPSAWQSWVSLPAYPQGRMAARAWLRLSHGQVQDVTMDTVMRGLSWQLPNDGGAIAAQAVRARLQGAPGDLMQFDDLPLARSKDAAGLSLNTEVDGLHIDAPGIFETRRLDFSQARLDASVLHRPGQPRTLELRQMRVVNPDLDARLQGSWREDSQAPAGIVDLRGSLARGAMPAIYRYLPLSVSEDARRWLARGLLAGEVRDAAVTLRGDLADFPYGRPGSTGEFRIAGAYRDAVVDYAPAEGKRKGWPRLEKLHGSFAVDKVSLTVDSKDGRVPTAAGQVVTLGAVQASIPDLEHDAELSVTGASEGPAPAYLALAANSPLGGLLDGVLDEAQGTGLWQVPLKLQIPLTHVDDARVEGHIGFTGGNFQLMPEIPQFTQLHGELGFTERGVDARELRGTFLGGPARVSGGMGNGKALSFTGTLNAANLSELSRSPGMQRLSGKTDYQGRLTYSKGADLDISVQSELKGLAIDLPAPAGKRAEAAVPLRLQFSPATDPGPAGRRWLSGGMGEDINLLLERDPSTRGSGGPYFGRGALGVGRAATLPAQGMSLSGNFDTLNIDAWDEAAQAFATEPPATVHKARGRAGAAQPAAVKPEEHASGTRPSGLLPALSQISLSARRLLASGHSVDQVTLYAQRPTPAQWRVNIESRQAAGTIEWTEAQGAVAGKVAARFSRLALGGAQGIAAEGEGGSDPGQDPNAGSELSDIPAIDVQASQFVLYGHDVGSLEVQGTNLERGNLWRLDKLRIANDSATLDATGHWRLSGGERGLTVDTKASFKDLGKFLARVGQDGTVSEGAGSVGGRIAWRNFPWRHDLADLEGALVVSLDKGRFLNLNSRTARVLELLSLQSLQRLVKLDVNPVNVLRDGFPFDTVRGDMKIGKGVVTTDGYKINGPVAAVTLDGSANLVAERWDMHAVVVPNLDASGAAVLTAVAVNPLIGLGAFVTQWLLKEPLAEAMSVQYRVSGSWDDPKVESVPSRAPRVSSPPQGLQSPALPVWPQQGGDGWVEP</sequence>
<dbReference type="OrthoDB" id="8521382at2"/>